<dbReference type="InterPro" id="IPR023214">
    <property type="entry name" value="HAD_sf"/>
</dbReference>
<feature type="binding site" evidence="11">
    <location>
        <position position="934"/>
    </location>
    <ligand>
        <name>ATP</name>
        <dbReference type="ChEBI" id="CHEBI:30616"/>
    </ligand>
</feature>
<protein>
    <recommendedName>
        <fullName evidence="13">Phospholipid-transporting ATPase</fullName>
        <ecNumber evidence="13">7.6.2.1</ecNumber>
    </recommendedName>
</protein>
<evidence type="ECO:0000256" key="4">
    <source>
        <dbReference type="ARBA" id="ARBA00022741"/>
    </source>
</evidence>
<feature type="binding site" evidence="11">
    <location>
        <position position="890"/>
    </location>
    <ligand>
        <name>ATP</name>
        <dbReference type="ChEBI" id="CHEBI:30616"/>
    </ligand>
</feature>
<name>A0A3M2SG78_9HYPO</name>
<evidence type="ECO:0000256" key="9">
    <source>
        <dbReference type="ARBA" id="ARBA00023136"/>
    </source>
</evidence>
<keyword evidence="6 12" id="KW-0460">Magnesium</keyword>
<dbReference type="InterPro" id="IPR044492">
    <property type="entry name" value="P_typ_ATPase_HD_dom"/>
</dbReference>
<feature type="binding site" evidence="12">
    <location>
        <position position="934"/>
    </location>
    <ligand>
        <name>Mg(2+)</name>
        <dbReference type="ChEBI" id="CHEBI:18420"/>
    </ligand>
</feature>
<reference evidence="17 18" key="1">
    <citation type="submission" date="2017-06" db="EMBL/GenBank/DDBJ databases">
        <title>Comparative genomic analysis of Ambrosia Fusariam Clade fungi.</title>
        <authorList>
            <person name="Stajich J.E."/>
            <person name="Carrillo J."/>
            <person name="Kijimoto T."/>
            <person name="Eskalen A."/>
            <person name="O'Donnell K."/>
            <person name="Kasson M."/>
        </authorList>
    </citation>
    <scope>NUCLEOTIDE SEQUENCE [LARGE SCALE GENOMIC DNA]</scope>
    <source>
        <strain evidence="17">UCR3666</strain>
    </source>
</reference>
<dbReference type="Proteomes" id="UP000277212">
    <property type="component" value="Unassembled WGS sequence"/>
</dbReference>
<dbReference type="SFLD" id="SFLDG00002">
    <property type="entry name" value="C1.7:_P-type_atpase_like"/>
    <property type="match status" value="1"/>
</dbReference>
<feature type="compositionally biased region" description="Polar residues" evidence="14">
    <location>
        <begin position="658"/>
        <end position="670"/>
    </location>
</feature>
<dbReference type="InterPro" id="IPR032630">
    <property type="entry name" value="P_typ_ATPase_c"/>
</dbReference>
<feature type="binding site" evidence="11">
    <location>
        <position position="575"/>
    </location>
    <ligand>
        <name>ATP</name>
        <dbReference type="ChEBI" id="CHEBI:30616"/>
    </ligand>
</feature>
<dbReference type="Gene3D" id="3.40.50.1000">
    <property type="entry name" value="HAD superfamily/HAD-like"/>
    <property type="match status" value="1"/>
</dbReference>
<dbReference type="Gene3D" id="3.40.1110.10">
    <property type="entry name" value="Calcium-transporting ATPase, cytoplasmic domain N"/>
    <property type="match status" value="1"/>
</dbReference>
<comment type="cofactor">
    <cofactor evidence="12">
        <name>Mg(2+)</name>
        <dbReference type="ChEBI" id="CHEBI:18420"/>
    </cofactor>
</comment>
<dbReference type="EMBL" id="NKUJ01000046">
    <property type="protein sequence ID" value="RMJ16531.1"/>
    <property type="molecule type" value="Genomic_DNA"/>
</dbReference>
<feature type="transmembrane region" description="Helical" evidence="13">
    <location>
        <begin position="1131"/>
        <end position="1157"/>
    </location>
</feature>
<evidence type="ECO:0000256" key="12">
    <source>
        <dbReference type="PIRSR" id="PIRSR606539-3"/>
    </source>
</evidence>
<keyword evidence="5 11" id="KW-0067">ATP-binding</keyword>
<accession>A0A3M2SG78</accession>
<feature type="binding site" evidence="11">
    <location>
        <position position="552"/>
    </location>
    <ligand>
        <name>ATP</name>
        <dbReference type="ChEBI" id="CHEBI:30616"/>
    </ligand>
</feature>
<evidence type="ECO:0000256" key="11">
    <source>
        <dbReference type="PIRSR" id="PIRSR606539-2"/>
    </source>
</evidence>
<dbReference type="InterPro" id="IPR023299">
    <property type="entry name" value="ATPase_P-typ_cyto_dom_N"/>
</dbReference>
<evidence type="ECO:0000256" key="10">
    <source>
        <dbReference type="PIRSR" id="PIRSR606539-1"/>
    </source>
</evidence>
<feature type="binding site" evidence="12">
    <location>
        <position position="930"/>
    </location>
    <ligand>
        <name>Mg(2+)</name>
        <dbReference type="ChEBI" id="CHEBI:18420"/>
    </ligand>
</feature>
<keyword evidence="9 13" id="KW-0472">Membrane</keyword>
<feature type="binding site" evidence="11">
    <location>
        <position position="788"/>
    </location>
    <ligand>
        <name>ATP</name>
        <dbReference type="ChEBI" id="CHEBI:30616"/>
    </ligand>
</feature>
<dbReference type="GO" id="GO:0005802">
    <property type="term" value="C:trans-Golgi network"/>
    <property type="evidence" value="ECO:0007669"/>
    <property type="project" value="TreeGrafter"/>
</dbReference>
<organism evidence="17 18">
    <name type="scientific">Fusarium kuroshium</name>
    <dbReference type="NCBI Taxonomy" id="2010991"/>
    <lineage>
        <taxon>Eukaryota</taxon>
        <taxon>Fungi</taxon>
        <taxon>Dikarya</taxon>
        <taxon>Ascomycota</taxon>
        <taxon>Pezizomycotina</taxon>
        <taxon>Sordariomycetes</taxon>
        <taxon>Hypocreomycetidae</taxon>
        <taxon>Hypocreales</taxon>
        <taxon>Nectriaceae</taxon>
        <taxon>Fusarium</taxon>
        <taxon>Fusarium solani species complex</taxon>
    </lineage>
</organism>
<dbReference type="SUPFAM" id="SSF81653">
    <property type="entry name" value="Calcium ATPase, transduction domain A"/>
    <property type="match status" value="1"/>
</dbReference>
<dbReference type="GO" id="GO:0005524">
    <property type="term" value="F:ATP binding"/>
    <property type="evidence" value="ECO:0007669"/>
    <property type="project" value="UniProtKB-UniRule"/>
</dbReference>
<evidence type="ECO:0000256" key="3">
    <source>
        <dbReference type="ARBA" id="ARBA00022723"/>
    </source>
</evidence>
<dbReference type="GO" id="GO:0000287">
    <property type="term" value="F:magnesium ion binding"/>
    <property type="evidence" value="ECO:0007669"/>
    <property type="project" value="UniProtKB-UniRule"/>
</dbReference>
<feature type="active site" description="4-aspartylphosphate intermediate" evidence="10">
    <location>
        <position position="413"/>
    </location>
</feature>
<feature type="transmembrane region" description="Helical" evidence="13">
    <location>
        <begin position="1177"/>
        <end position="1196"/>
    </location>
</feature>
<evidence type="ECO:0000313" key="18">
    <source>
        <dbReference type="Proteomes" id="UP000277212"/>
    </source>
</evidence>
<evidence type="ECO:0000313" key="17">
    <source>
        <dbReference type="EMBL" id="RMJ16531.1"/>
    </source>
</evidence>
<dbReference type="InterPro" id="IPR032631">
    <property type="entry name" value="P-type_ATPase_N"/>
</dbReference>
<feature type="compositionally biased region" description="Polar residues" evidence="14">
    <location>
        <begin position="625"/>
        <end position="646"/>
    </location>
</feature>
<comment type="caution">
    <text evidence="17">The sequence shown here is derived from an EMBL/GenBank/DDBJ whole genome shotgun (WGS) entry which is preliminary data.</text>
</comment>
<dbReference type="OrthoDB" id="377733at2759"/>
<feature type="transmembrane region" description="Helical" evidence="13">
    <location>
        <begin position="986"/>
        <end position="1005"/>
    </location>
</feature>
<feature type="binding site" evidence="11">
    <location>
        <position position="506"/>
    </location>
    <ligand>
        <name>ATP</name>
        <dbReference type="ChEBI" id="CHEBI:30616"/>
    </ligand>
</feature>
<evidence type="ECO:0000256" key="13">
    <source>
        <dbReference type="RuleBase" id="RU362033"/>
    </source>
</evidence>
<feature type="transmembrane region" description="Helical" evidence="13">
    <location>
        <begin position="76"/>
        <end position="93"/>
    </location>
</feature>
<feature type="binding site" evidence="11">
    <location>
        <position position="413"/>
    </location>
    <ligand>
        <name>ATP</name>
        <dbReference type="ChEBI" id="CHEBI:30616"/>
    </ligand>
</feature>
<evidence type="ECO:0000256" key="5">
    <source>
        <dbReference type="ARBA" id="ARBA00022840"/>
    </source>
</evidence>
<evidence type="ECO:0000259" key="16">
    <source>
        <dbReference type="Pfam" id="PF16212"/>
    </source>
</evidence>
<feature type="binding site" evidence="11">
    <location>
        <position position="884"/>
    </location>
    <ligand>
        <name>ATP</name>
        <dbReference type="ChEBI" id="CHEBI:30616"/>
    </ligand>
</feature>
<dbReference type="NCBIfam" id="TIGR01652">
    <property type="entry name" value="ATPase-Plipid"/>
    <property type="match status" value="1"/>
</dbReference>
<feature type="binding site" evidence="11">
    <location>
        <position position="787"/>
    </location>
    <ligand>
        <name>ATP</name>
        <dbReference type="ChEBI" id="CHEBI:30616"/>
    </ligand>
</feature>
<dbReference type="PROSITE" id="PS00154">
    <property type="entry name" value="ATPASE_E1_E2"/>
    <property type="match status" value="1"/>
</dbReference>
<dbReference type="InterPro" id="IPR036412">
    <property type="entry name" value="HAD-like_sf"/>
</dbReference>
<dbReference type="SUPFAM" id="SSF81665">
    <property type="entry name" value="Calcium ATPase, transmembrane domain M"/>
    <property type="match status" value="1"/>
</dbReference>
<dbReference type="SUPFAM" id="SSF56784">
    <property type="entry name" value="HAD-like"/>
    <property type="match status" value="1"/>
</dbReference>
<feature type="transmembrane region" description="Helical" evidence="13">
    <location>
        <begin position="1102"/>
        <end position="1119"/>
    </location>
</feature>
<dbReference type="PANTHER" id="PTHR24092">
    <property type="entry name" value="PROBABLE PHOSPHOLIPID-TRANSPORTING ATPASE"/>
    <property type="match status" value="1"/>
</dbReference>
<keyword evidence="7 13" id="KW-1278">Translocase</keyword>
<dbReference type="Gene3D" id="2.70.150.10">
    <property type="entry name" value="Calcium-transporting ATPase, cytoplasmic transduction domain A"/>
    <property type="match status" value="1"/>
</dbReference>
<comment type="catalytic activity">
    <reaction evidence="13">
        <text>ATP + H2O + phospholipidSide 1 = ADP + phosphate + phospholipidSide 2.</text>
        <dbReference type="EC" id="7.6.2.1"/>
    </reaction>
</comment>
<dbReference type="PRINTS" id="PR00119">
    <property type="entry name" value="CATATPASE"/>
</dbReference>
<feature type="transmembrane region" description="Helical" evidence="13">
    <location>
        <begin position="1017"/>
        <end position="1039"/>
    </location>
</feature>
<dbReference type="EC" id="7.6.2.1" evidence="13"/>
<keyword evidence="2 13" id="KW-0812">Transmembrane</keyword>
<dbReference type="AlphaFoldDB" id="A0A3M2SG78"/>
<evidence type="ECO:0000259" key="15">
    <source>
        <dbReference type="Pfam" id="PF16209"/>
    </source>
</evidence>
<dbReference type="Pfam" id="PF16209">
    <property type="entry name" value="PhoLip_ATPase_N"/>
    <property type="match status" value="1"/>
</dbReference>
<dbReference type="InterPro" id="IPR006539">
    <property type="entry name" value="P-type_ATPase_IV"/>
</dbReference>
<feature type="binding site" evidence="11">
    <location>
        <position position="933"/>
    </location>
    <ligand>
        <name>ATP</name>
        <dbReference type="ChEBI" id="CHEBI:30616"/>
    </ligand>
</feature>
<feature type="binding site" evidence="12">
    <location>
        <position position="413"/>
    </location>
    <ligand>
        <name>Mg(2+)</name>
        <dbReference type="ChEBI" id="CHEBI:18420"/>
    </ligand>
</feature>
<feature type="binding site" evidence="11">
    <location>
        <position position="414"/>
    </location>
    <ligand>
        <name>ATP</name>
        <dbReference type="ChEBI" id="CHEBI:30616"/>
    </ligand>
</feature>
<dbReference type="PANTHER" id="PTHR24092:SF174">
    <property type="entry name" value="PHOSPHOLIPID-TRANSPORTING ATPASE DNF3-RELATED"/>
    <property type="match status" value="1"/>
</dbReference>
<dbReference type="GO" id="GO:0140326">
    <property type="term" value="F:ATPase-coupled intramembrane lipid transporter activity"/>
    <property type="evidence" value="ECO:0007669"/>
    <property type="project" value="UniProtKB-EC"/>
</dbReference>
<dbReference type="GO" id="GO:0005886">
    <property type="term" value="C:plasma membrane"/>
    <property type="evidence" value="ECO:0007669"/>
    <property type="project" value="TreeGrafter"/>
</dbReference>
<feature type="transmembrane region" description="Helical" evidence="13">
    <location>
        <begin position="99"/>
        <end position="118"/>
    </location>
</feature>
<feature type="binding site" evidence="11">
    <location>
        <position position="786"/>
    </location>
    <ligand>
        <name>ATP</name>
        <dbReference type="ChEBI" id="CHEBI:30616"/>
    </ligand>
</feature>
<dbReference type="GO" id="GO:0006892">
    <property type="term" value="P:post-Golgi vesicle-mediated transport"/>
    <property type="evidence" value="ECO:0007669"/>
    <property type="project" value="TreeGrafter"/>
</dbReference>
<evidence type="ECO:0000256" key="8">
    <source>
        <dbReference type="ARBA" id="ARBA00022989"/>
    </source>
</evidence>
<comment type="subcellular location">
    <subcellularLocation>
        <location evidence="1 13">Membrane</location>
        <topology evidence="1 13">Multi-pass membrane protein</topology>
    </subcellularLocation>
</comment>
<dbReference type="Pfam" id="PF16212">
    <property type="entry name" value="PhoLip_ATPase_C"/>
    <property type="match status" value="1"/>
</dbReference>
<feature type="transmembrane region" description="Helical" evidence="13">
    <location>
        <begin position="1069"/>
        <end position="1090"/>
    </location>
</feature>
<feature type="transmembrane region" description="Helical" evidence="13">
    <location>
        <begin position="302"/>
        <end position="324"/>
    </location>
</feature>
<keyword evidence="3 12" id="KW-0479">Metal-binding</keyword>
<dbReference type="GO" id="GO:0045332">
    <property type="term" value="P:phospholipid translocation"/>
    <property type="evidence" value="ECO:0007669"/>
    <property type="project" value="TreeGrafter"/>
</dbReference>
<keyword evidence="4 11" id="KW-0547">Nucleotide-binding</keyword>
<sequence>MALKDLWQRYFTQLILRKSPLVPSSNGRQIPLQLGRQQPLLDERRNAPYISNAIRTSRYTVFDFLPRQLFYQFSRLAHAYLLVVAILQVIPGLSTTGKLTTLIPLVIFVVLVITKEGYYDWKRHRADVAENSRLVSALRSSAHGSHFDWVAVKWEDLEVGDVIILSRDDDVPADIVLLFASGDNGLAHIDTMALDGETTLKAKHSPTNLPDCSTIEGIATCQAHFSIEDPNADLYRFDSSVTAGGKTLPVKLDEVIYRGSTIRNTPDVVGLVINTGEECKVRMNANKDIKPKKPYLEHATNYIVLCLMSYVLALATVSTLGYFIGWKPGDEDKAWYLSGATVPFAEIFLGFIIMFNQVIPLSLYIGLEAIKLGQMSLITNDLALYDEDTDTPAAVNTTNNLDDLGQISYIFTDKTGTLTENVMNLRRLSVAGISWLHKMDMSEAEAGTYGDSPTTEDMLEYIQSRPTSEFSAKAVRYLLAVALCHTCIPEVTDNGDIEYQGSSPDEVALVRAAKEMGFIVTQRSSQSVTISILESNGEPDVQLFQILDVIEFDSDRKRMSIILQCPDGRIWLVCKGADTVLLPRLSEAPGDLKDWQQDSLDSDNGKLGSSVEAENRWSGNPRLGTASTTDESGTSFLCRGQANNANEEFIPLRPGPSHNGTPDATSQTLAGRSHHESLDHIGDLNDSDIIRHCFGQVDQFAVEGFRTLIYADRFISPDEYREWKRQYSEAETSLHNRQERIAEVGELIEHSFSLIGASAVEDKLQDGVPETIEKLRRANINICMLTGDKRETAINIAHSTRICGPGSSIYVVDVAKGDIKLQLTAIADKVDFSRDTQYPEQTSGHTAVVVDGKTLTAIEEPSAIDLRRLFYRLAQSVDSIICCRASPSQKALLVTSIRDGPPPETQPSRIQRIMSFFRGSRKPLTLAIGDGANDVSMILTASVGVGISGKEGQQASRVADFSISKFRFLSRLVLVHGRHNYHRTTMFILTTFWKEIFIYLPQALFQDRAGVTGTSLYYPPSLLFVSFLTAASMVIIGTWEQDLHARTLEAVPELYAYGQRGEGINTATFVSWVGNAFFAGLLVFQASFMGYVDVETIDDNGLFAQGTLVFIICIIWINFKILILETHHKSAIAIWSAIGSIAALWAYQLLTAMATGADSTPYVAKEGLTKTFGRDPAWWMTFIWIMLSLILAETILRAFKQHGMIRALLARCWPFGGEPGAGGGVREGFRDWETRLWQEMEKDPAVQRYLAKLHSD</sequence>
<dbReference type="Pfam" id="PF13246">
    <property type="entry name" value="Cation_ATPase"/>
    <property type="match status" value="1"/>
</dbReference>
<comment type="similarity">
    <text evidence="13">Belongs to the cation transport ATPase (P-type) (TC 3.A.3) family. Type IV subfamily.</text>
</comment>
<feature type="transmembrane region" description="Helical" evidence="13">
    <location>
        <begin position="344"/>
        <end position="367"/>
    </location>
</feature>
<feature type="binding site" evidence="11">
    <location>
        <position position="415"/>
    </location>
    <ligand>
        <name>ATP</name>
        <dbReference type="ChEBI" id="CHEBI:30616"/>
    </ligand>
</feature>
<dbReference type="InterPro" id="IPR008250">
    <property type="entry name" value="ATPase_P-typ_transduc_dom_A_sf"/>
</dbReference>
<dbReference type="STRING" id="2010991.A0A3M2SG78"/>
<evidence type="ECO:0000256" key="1">
    <source>
        <dbReference type="ARBA" id="ARBA00004141"/>
    </source>
</evidence>
<dbReference type="SFLD" id="SFLDF00027">
    <property type="entry name" value="p-type_atpase"/>
    <property type="match status" value="1"/>
</dbReference>
<dbReference type="SUPFAM" id="SSF81660">
    <property type="entry name" value="Metal cation-transporting ATPase, ATP-binding domain N"/>
    <property type="match status" value="1"/>
</dbReference>
<gene>
    <name evidence="17" type="ORF">CDV36_003799</name>
</gene>
<keyword evidence="18" id="KW-1185">Reference proteome</keyword>
<evidence type="ECO:0000256" key="7">
    <source>
        <dbReference type="ARBA" id="ARBA00022967"/>
    </source>
</evidence>
<dbReference type="GO" id="GO:0032456">
    <property type="term" value="P:endocytic recycling"/>
    <property type="evidence" value="ECO:0007669"/>
    <property type="project" value="TreeGrafter"/>
</dbReference>
<proteinExistence type="inferred from homology"/>
<dbReference type="InterPro" id="IPR023298">
    <property type="entry name" value="ATPase_P-typ_TM_dom_sf"/>
</dbReference>
<evidence type="ECO:0000256" key="6">
    <source>
        <dbReference type="ARBA" id="ARBA00022842"/>
    </source>
</evidence>
<evidence type="ECO:0000256" key="2">
    <source>
        <dbReference type="ARBA" id="ARBA00022692"/>
    </source>
</evidence>
<dbReference type="InterPro" id="IPR018303">
    <property type="entry name" value="ATPase_P-typ_P_site"/>
</dbReference>
<evidence type="ECO:0000256" key="14">
    <source>
        <dbReference type="SAM" id="MobiDB-lite"/>
    </source>
</evidence>
<feature type="domain" description="P-type ATPase C-terminal" evidence="16">
    <location>
        <begin position="957"/>
        <end position="1201"/>
    </location>
</feature>
<feature type="domain" description="P-type ATPase N-terminal" evidence="15">
    <location>
        <begin position="45"/>
        <end position="101"/>
    </location>
</feature>
<dbReference type="SFLD" id="SFLDS00003">
    <property type="entry name" value="Haloacid_Dehalogenase"/>
    <property type="match status" value="1"/>
</dbReference>
<keyword evidence="8 13" id="KW-1133">Transmembrane helix</keyword>
<feature type="region of interest" description="Disordered" evidence="14">
    <location>
        <begin position="591"/>
        <end position="675"/>
    </location>
</feature>
<feature type="binding site" evidence="12">
    <location>
        <position position="415"/>
    </location>
    <ligand>
        <name>Mg(2+)</name>
        <dbReference type="ChEBI" id="CHEBI:18420"/>
    </ligand>
</feature>
<feature type="binding site" evidence="11">
    <location>
        <position position="706"/>
    </location>
    <ligand>
        <name>ATP</name>
        <dbReference type="ChEBI" id="CHEBI:30616"/>
    </ligand>
</feature>